<keyword evidence="3" id="KW-1185">Reference proteome</keyword>
<sequence>MPPLLVELLTIALKRNFTNFSLYFKFIRVSFFPFIVYISFFTLSLSSFHSLQPSVRTSSRTRYYSPLFFFFFSLFLFLSHSLPFQLLRFVILILRLFVFCLQHRHACLQNFPSFFYRHLTSFSQFFPPSALFKRFFSSNTRLSFTDFTQRPLFSSKRTTFCRPFPLRFPYFLHFIYSWLPRIFPYLFFNLPTIYLFIYSLIYLFIHSASFELLLSL</sequence>
<feature type="transmembrane region" description="Helical" evidence="1">
    <location>
        <begin position="20"/>
        <end position="43"/>
    </location>
</feature>
<keyword evidence="1" id="KW-0812">Transmembrane</keyword>
<organism evidence="2 3">
    <name type="scientific">Acanthosepion pharaonis</name>
    <name type="common">Pharaoh cuttlefish</name>
    <name type="synonym">Sepia pharaonis</name>
    <dbReference type="NCBI Taxonomy" id="158019"/>
    <lineage>
        <taxon>Eukaryota</taxon>
        <taxon>Metazoa</taxon>
        <taxon>Spiralia</taxon>
        <taxon>Lophotrochozoa</taxon>
        <taxon>Mollusca</taxon>
        <taxon>Cephalopoda</taxon>
        <taxon>Coleoidea</taxon>
        <taxon>Decapodiformes</taxon>
        <taxon>Sepiida</taxon>
        <taxon>Sepiina</taxon>
        <taxon>Sepiidae</taxon>
        <taxon>Acanthosepion</taxon>
    </lineage>
</organism>
<feature type="transmembrane region" description="Helical" evidence="1">
    <location>
        <begin position="193"/>
        <end position="214"/>
    </location>
</feature>
<feature type="transmembrane region" description="Helical" evidence="1">
    <location>
        <begin position="63"/>
        <end position="79"/>
    </location>
</feature>
<dbReference type="EMBL" id="CAHIKZ030004156">
    <property type="protein sequence ID" value="CAE1308168.1"/>
    <property type="molecule type" value="Genomic_DNA"/>
</dbReference>
<accession>A0A812DVZ5</accession>
<reference evidence="2" key="1">
    <citation type="submission" date="2021-01" db="EMBL/GenBank/DDBJ databases">
        <authorList>
            <person name="Li R."/>
            <person name="Bekaert M."/>
        </authorList>
    </citation>
    <scope>NUCLEOTIDE SEQUENCE</scope>
    <source>
        <strain evidence="2">Farmed</strain>
    </source>
</reference>
<keyword evidence="1" id="KW-0472">Membrane</keyword>
<name>A0A812DVZ5_ACAPH</name>
<dbReference type="AlphaFoldDB" id="A0A812DVZ5"/>
<comment type="caution">
    <text evidence="2">The sequence shown here is derived from an EMBL/GenBank/DDBJ whole genome shotgun (WGS) entry which is preliminary data.</text>
</comment>
<evidence type="ECO:0000313" key="2">
    <source>
        <dbReference type="EMBL" id="CAE1308168.1"/>
    </source>
</evidence>
<proteinExistence type="predicted"/>
<feature type="transmembrane region" description="Helical" evidence="1">
    <location>
        <begin position="85"/>
        <end position="101"/>
    </location>
</feature>
<gene>
    <name evidence="2" type="ORF">SPHA_60033</name>
</gene>
<dbReference type="Proteomes" id="UP000597762">
    <property type="component" value="Unassembled WGS sequence"/>
</dbReference>
<keyword evidence="1" id="KW-1133">Transmembrane helix</keyword>
<evidence type="ECO:0000256" key="1">
    <source>
        <dbReference type="SAM" id="Phobius"/>
    </source>
</evidence>
<protein>
    <submittedName>
        <fullName evidence="2">Uncharacterized protein</fullName>
    </submittedName>
</protein>
<evidence type="ECO:0000313" key="3">
    <source>
        <dbReference type="Proteomes" id="UP000597762"/>
    </source>
</evidence>